<reference evidence="1 2" key="1">
    <citation type="submission" date="2017-01" db="EMBL/GenBank/DDBJ databases">
        <authorList>
            <person name="Mah S.A."/>
            <person name="Swanson W.J."/>
            <person name="Moy G.W."/>
            <person name="Vacquier V.D."/>
        </authorList>
    </citation>
    <scope>NUCLEOTIDE SEQUENCE [LARGE SCALE GENOMIC DNA]</scope>
    <source>
        <strain evidence="1 2">DCY110</strain>
    </source>
</reference>
<dbReference type="OrthoDB" id="332069at2"/>
<organism evidence="1 2">
    <name type="scientific">Rhodoferax koreensis</name>
    <dbReference type="NCBI Taxonomy" id="1842727"/>
    <lineage>
        <taxon>Bacteria</taxon>
        <taxon>Pseudomonadati</taxon>
        <taxon>Pseudomonadota</taxon>
        <taxon>Betaproteobacteria</taxon>
        <taxon>Burkholderiales</taxon>
        <taxon>Comamonadaceae</taxon>
        <taxon>Rhodoferax</taxon>
    </lineage>
</organism>
<sequence length="65" mass="7090">MRTTLALDDDLLATAERFTGLKEKSALVREALKALIERESARRLALLGGSEPSLEPVARRPSPTT</sequence>
<dbReference type="InterPro" id="IPR019239">
    <property type="entry name" value="VapB_antitoxin"/>
</dbReference>
<dbReference type="AlphaFoldDB" id="A0A1P8JXZ1"/>
<name>A0A1P8JXZ1_9BURK</name>
<dbReference type="Pfam" id="PF09957">
    <property type="entry name" value="VapB_antitoxin"/>
    <property type="match status" value="1"/>
</dbReference>
<proteinExistence type="predicted"/>
<dbReference type="Proteomes" id="UP000186609">
    <property type="component" value="Chromosome"/>
</dbReference>
<keyword evidence="2" id="KW-1185">Reference proteome</keyword>
<dbReference type="RefSeq" id="WP_076200508.1">
    <property type="nucleotide sequence ID" value="NZ_CP019236.1"/>
</dbReference>
<gene>
    <name evidence="1" type="ORF">RD110_16670</name>
</gene>
<protein>
    <submittedName>
        <fullName evidence="1">DUF2191 domain-containing protein</fullName>
    </submittedName>
</protein>
<evidence type="ECO:0000313" key="2">
    <source>
        <dbReference type="Proteomes" id="UP000186609"/>
    </source>
</evidence>
<dbReference type="EMBL" id="CP019236">
    <property type="protein sequence ID" value="APW38629.1"/>
    <property type="molecule type" value="Genomic_DNA"/>
</dbReference>
<accession>A0A1P8JXZ1</accession>
<dbReference type="STRING" id="1842727.RD110_16670"/>
<evidence type="ECO:0000313" key="1">
    <source>
        <dbReference type="EMBL" id="APW38629.1"/>
    </source>
</evidence>
<dbReference type="KEGG" id="rhy:RD110_16670"/>